<proteinExistence type="predicted"/>
<protein>
    <submittedName>
        <fullName evidence="2">Related to P.aeruginosa anthranilate synthase component II</fullName>
    </submittedName>
</protein>
<dbReference type="InterPro" id="IPR029062">
    <property type="entry name" value="Class_I_gatase-like"/>
</dbReference>
<dbReference type="GO" id="GO:0005829">
    <property type="term" value="C:cytosol"/>
    <property type="evidence" value="ECO:0007669"/>
    <property type="project" value="TreeGrafter"/>
</dbReference>
<dbReference type="InterPro" id="IPR017926">
    <property type="entry name" value="GATASE"/>
</dbReference>
<dbReference type="GO" id="GO:0005634">
    <property type="term" value="C:nucleus"/>
    <property type="evidence" value="ECO:0007669"/>
    <property type="project" value="TreeGrafter"/>
</dbReference>
<dbReference type="Pfam" id="PF00117">
    <property type="entry name" value="GATase"/>
    <property type="match status" value="1"/>
</dbReference>
<dbReference type="CDD" id="cd01741">
    <property type="entry name" value="GATase1_1"/>
    <property type="match status" value="1"/>
</dbReference>
<dbReference type="PANTHER" id="PTHR42695:SF5">
    <property type="entry name" value="GLUTAMINE AMIDOTRANSFERASE YLR126C-RELATED"/>
    <property type="match status" value="1"/>
</dbReference>
<evidence type="ECO:0000259" key="1">
    <source>
        <dbReference type="Pfam" id="PF00117"/>
    </source>
</evidence>
<reference evidence="3" key="1">
    <citation type="submission" date="2016-03" db="EMBL/GenBank/DDBJ databases">
        <authorList>
            <person name="Guldener U."/>
        </authorList>
    </citation>
    <scope>NUCLEOTIDE SEQUENCE [LARGE SCALE GENOMIC DNA]</scope>
    <source>
        <strain evidence="3">04CH-RAC-A.6.1</strain>
    </source>
</reference>
<dbReference type="InterPro" id="IPR044992">
    <property type="entry name" value="ChyE-like"/>
</dbReference>
<dbReference type="OrthoDB" id="92161at2759"/>
<evidence type="ECO:0000313" key="2">
    <source>
        <dbReference type="EMBL" id="CZT13367.1"/>
    </source>
</evidence>
<dbReference type="Proteomes" id="UP000178912">
    <property type="component" value="Unassembled WGS sequence"/>
</dbReference>
<organism evidence="2 3">
    <name type="scientific">Rhynchosporium agropyri</name>
    <dbReference type="NCBI Taxonomy" id="914238"/>
    <lineage>
        <taxon>Eukaryota</taxon>
        <taxon>Fungi</taxon>
        <taxon>Dikarya</taxon>
        <taxon>Ascomycota</taxon>
        <taxon>Pezizomycotina</taxon>
        <taxon>Leotiomycetes</taxon>
        <taxon>Helotiales</taxon>
        <taxon>Ploettnerulaceae</taxon>
        <taxon>Rhynchosporium</taxon>
    </lineage>
</organism>
<dbReference type="PROSITE" id="PS51273">
    <property type="entry name" value="GATASE_TYPE_1"/>
    <property type="match status" value="1"/>
</dbReference>
<evidence type="ECO:0000313" key="3">
    <source>
        <dbReference type="Proteomes" id="UP000178912"/>
    </source>
</evidence>
<dbReference type="SUPFAM" id="SSF52317">
    <property type="entry name" value="Class I glutamine amidotransferase-like"/>
    <property type="match status" value="1"/>
</dbReference>
<dbReference type="EMBL" id="FJUX01000187">
    <property type="protein sequence ID" value="CZT13367.1"/>
    <property type="molecule type" value="Genomic_DNA"/>
</dbReference>
<accession>A0A1E1LSA6</accession>
<dbReference type="AlphaFoldDB" id="A0A1E1LSA6"/>
<feature type="domain" description="Glutamine amidotransferase" evidence="1">
    <location>
        <begin position="71"/>
        <end position="207"/>
    </location>
</feature>
<dbReference type="PANTHER" id="PTHR42695">
    <property type="entry name" value="GLUTAMINE AMIDOTRANSFERASE YLR126C-RELATED"/>
    <property type="match status" value="1"/>
</dbReference>
<gene>
    <name evidence="2" type="ORF">RAG0_16876</name>
</gene>
<name>A0A1E1LSA6_9HELO</name>
<sequence>MPSPPLRIAILECDTPVPAVHAKYGPYGQIFTHLLKASADTLTAQYPDLSSTTGLELSTYDVVTAQSYPPSLESIDAILLSGSKHNSFDDDPWILKLVEYVKTVLAQDRVRIIGVCFGHQILGRALGCEVKRSEEGWELSVVAMDLTKKGQEVFGRTSLALHQMHRDIVVSYPPGAEELAYTDKCAVQAMYVPKRYISVQGHPEFTEDMMREIVKLRHATGLFTDEMEKDAIERVDRYQDGLVVAATFLRFLLEE</sequence>
<dbReference type="Gene3D" id="3.40.50.880">
    <property type="match status" value="1"/>
</dbReference>
<keyword evidence="3" id="KW-1185">Reference proteome</keyword>